<keyword evidence="3" id="KW-1185">Reference proteome</keyword>
<dbReference type="Pfam" id="PF11139">
    <property type="entry name" value="SfLAP"/>
    <property type="match status" value="1"/>
</dbReference>
<feature type="transmembrane region" description="Helical" evidence="1">
    <location>
        <begin position="35"/>
        <end position="55"/>
    </location>
</feature>
<gene>
    <name evidence="2" type="ORF">I2501_13845</name>
</gene>
<feature type="transmembrane region" description="Helical" evidence="1">
    <location>
        <begin position="6"/>
        <end position="28"/>
    </location>
</feature>
<organism evidence="2 3">
    <name type="scientific">Streptacidiphilus fuscans</name>
    <dbReference type="NCBI Taxonomy" id="2789292"/>
    <lineage>
        <taxon>Bacteria</taxon>
        <taxon>Bacillati</taxon>
        <taxon>Actinomycetota</taxon>
        <taxon>Actinomycetes</taxon>
        <taxon>Kitasatosporales</taxon>
        <taxon>Streptomycetaceae</taxon>
        <taxon>Streptacidiphilus</taxon>
    </lineage>
</organism>
<dbReference type="InterPro" id="IPR021315">
    <property type="entry name" value="Gap/Sap"/>
</dbReference>
<keyword evidence="1" id="KW-1133">Transmembrane helix</keyword>
<dbReference type="AlphaFoldDB" id="A0A931B5N4"/>
<sequence>MVLDLVLIGLAVTLEPVPIVAFILLLSVERGVRKGLAFITAWLASLVLVLALVLVTTGGTPPTRGSAPSTAVLAVKLAIGVGLVTYGEHRRRRLGRPRKPPAWATRLNSVSVWSAAGLAFLVQPWGLIAAGCATVVDADMSMVTSYLALTGFCLLSTGSLLAMQIYATFCPMTAQDRLTGFRAWIERHEDQAVVVIALLLGLWLVGRSVAQLVG</sequence>
<dbReference type="Proteomes" id="UP000657385">
    <property type="component" value="Unassembled WGS sequence"/>
</dbReference>
<keyword evidence="1" id="KW-0812">Transmembrane</keyword>
<feature type="transmembrane region" description="Helical" evidence="1">
    <location>
        <begin position="146"/>
        <end position="170"/>
    </location>
</feature>
<reference evidence="2" key="1">
    <citation type="submission" date="2020-11" db="EMBL/GenBank/DDBJ databases">
        <title>Isolation and identification of active actinomycetes.</title>
        <authorList>
            <person name="Yu B."/>
        </authorList>
    </citation>
    <scope>NUCLEOTIDE SEQUENCE</scope>
    <source>
        <strain evidence="2">NEAU-YB345</strain>
    </source>
</reference>
<dbReference type="EMBL" id="JADPRT010000005">
    <property type="protein sequence ID" value="MBF9069102.1"/>
    <property type="molecule type" value="Genomic_DNA"/>
</dbReference>
<feature type="transmembrane region" description="Helical" evidence="1">
    <location>
        <begin position="107"/>
        <end position="126"/>
    </location>
</feature>
<accession>A0A931B5N4</accession>
<evidence type="ECO:0000313" key="2">
    <source>
        <dbReference type="EMBL" id="MBF9069102.1"/>
    </source>
</evidence>
<keyword evidence="1" id="KW-0472">Membrane</keyword>
<evidence type="ECO:0000313" key="3">
    <source>
        <dbReference type="Proteomes" id="UP000657385"/>
    </source>
</evidence>
<dbReference type="RefSeq" id="WP_196194274.1">
    <property type="nucleotide sequence ID" value="NZ_JADPRT010000005.1"/>
</dbReference>
<feature type="transmembrane region" description="Helical" evidence="1">
    <location>
        <begin position="67"/>
        <end position="86"/>
    </location>
</feature>
<proteinExistence type="predicted"/>
<protein>
    <submittedName>
        <fullName evidence="2">GAP family protein</fullName>
    </submittedName>
</protein>
<feature type="transmembrane region" description="Helical" evidence="1">
    <location>
        <begin position="191"/>
        <end position="210"/>
    </location>
</feature>
<name>A0A931B5N4_9ACTN</name>
<evidence type="ECO:0000256" key="1">
    <source>
        <dbReference type="SAM" id="Phobius"/>
    </source>
</evidence>
<comment type="caution">
    <text evidence="2">The sequence shown here is derived from an EMBL/GenBank/DDBJ whole genome shotgun (WGS) entry which is preliminary data.</text>
</comment>